<dbReference type="AlphaFoldDB" id="A0AAD5H8P7"/>
<evidence type="ECO:0000256" key="2">
    <source>
        <dbReference type="ARBA" id="ARBA00023043"/>
    </source>
</evidence>
<feature type="compositionally biased region" description="Basic residues" evidence="5">
    <location>
        <begin position="14"/>
        <end position="24"/>
    </location>
</feature>
<feature type="region of interest" description="Disordered" evidence="5">
    <location>
        <begin position="1"/>
        <end position="33"/>
    </location>
</feature>
<comment type="caution">
    <text evidence="6">The sequence shown here is derived from an EMBL/GenBank/DDBJ whole genome shotgun (WGS) entry which is preliminary data.</text>
</comment>
<proteinExistence type="predicted"/>
<dbReference type="SMART" id="SM00248">
    <property type="entry name" value="ANK"/>
    <property type="match status" value="4"/>
</dbReference>
<dbReference type="Pfam" id="PF00023">
    <property type="entry name" value="Ank"/>
    <property type="match status" value="1"/>
</dbReference>
<name>A0AAD5H8P7_9CHLO</name>
<dbReference type="InterPro" id="IPR050889">
    <property type="entry name" value="Dendritic_Spine_Reg/Scaffold"/>
</dbReference>
<dbReference type="PANTHER" id="PTHR24166:SF48">
    <property type="entry name" value="PROTEIN VAPYRIN"/>
    <property type="match status" value="1"/>
</dbReference>
<keyword evidence="1" id="KW-0677">Repeat</keyword>
<keyword evidence="2 3" id="KW-0040">ANK repeat</keyword>
<dbReference type="InterPro" id="IPR036770">
    <property type="entry name" value="Ankyrin_rpt-contain_sf"/>
</dbReference>
<dbReference type="PROSITE" id="PS50088">
    <property type="entry name" value="ANK_REPEAT"/>
    <property type="match status" value="2"/>
</dbReference>
<dbReference type="Gene3D" id="1.25.40.20">
    <property type="entry name" value="Ankyrin repeat-containing domain"/>
    <property type="match status" value="2"/>
</dbReference>
<accession>A0AAD5H8P7</accession>
<evidence type="ECO:0000313" key="6">
    <source>
        <dbReference type="EMBL" id="KAI7845538.1"/>
    </source>
</evidence>
<feature type="compositionally biased region" description="Low complexity" evidence="5">
    <location>
        <begin position="149"/>
        <end position="162"/>
    </location>
</feature>
<evidence type="ECO:0000256" key="5">
    <source>
        <dbReference type="SAM" id="MobiDB-lite"/>
    </source>
</evidence>
<reference evidence="6" key="1">
    <citation type="submission" date="2020-11" db="EMBL/GenBank/DDBJ databases">
        <title>Chlorella ohadii genome sequencing and assembly.</title>
        <authorList>
            <person name="Murik O."/>
            <person name="Treves H."/>
            <person name="Kedem I."/>
            <person name="Shotland Y."/>
            <person name="Kaplan A."/>
        </authorList>
    </citation>
    <scope>NUCLEOTIDE SEQUENCE</scope>
    <source>
        <strain evidence="6">1</strain>
    </source>
</reference>
<feature type="region of interest" description="Disordered" evidence="5">
    <location>
        <begin position="633"/>
        <end position="667"/>
    </location>
</feature>
<dbReference type="EMBL" id="JADXDR010000016">
    <property type="protein sequence ID" value="KAI7845538.1"/>
    <property type="molecule type" value="Genomic_DNA"/>
</dbReference>
<gene>
    <name evidence="6" type="ORF">COHA_000961</name>
</gene>
<protein>
    <submittedName>
        <fullName evidence="6">Uncharacterized protein</fullName>
    </submittedName>
</protein>
<feature type="repeat" description="ANK" evidence="3">
    <location>
        <begin position="189"/>
        <end position="221"/>
    </location>
</feature>
<feature type="compositionally biased region" description="Polar residues" evidence="5">
    <location>
        <begin position="139"/>
        <end position="148"/>
    </location>
</feature>
<evidence type="ECO:0000313" key="7">
    <source>
        <dbReference type="Proteomes" id="UP001205105"/>
    </source>
</evidence>
<keyword evidence="4" id="KW-0175">Coiled coil</keyword>
<organism evidence="6 7">
    <name type="scientific">Chlorella ohadii</name>
    <dbReference type="NCBI Taxonomy" id="2649997"/>
    <lineage>
        <taxon>Eukaryota</taxon>
        <taxon>Viridiplantae</taxon>
        <taxon>Chlorophyta</taxon>
        <taxon>core chlorophytes</taxon>
        <taxon>Trebouxiophyceae</taxon>
        <taxon>Chlorellales</taxon>
        <taxon>Chlorellaceae</taxon>
        <taxon>Chlorella clade</taxon>
        <taxon>Chlorella</taxon>
    </lineage>
</organism>
<feature type="coiled-coil region" evidence="4">
    <location>
        <begin position="345"/>
        <end position="478"/>
    </location>
</feature>
<dbReference type="InterPro" id="IPR002110">
    <property type="entry name" value="Ankyrin_rpt"/>
</dbReference>
<evidence type="ECO:0000256" key="1">
    <source>
        <dbReference type="ARBA" id="ARBA00022737"/>
    </source>
</evidence>
<dbReference type="SUPFAM" id="SSF48403">
    <property type="entry name" value="Ankyrin repeat"/>
    <property type="match status" value="1"/>
</dbReference>
<feature type="repeat" description="ANK" evidence="3">
    <location>
        <begin position="87"/>
        <end position="119"/>
    </location>
</feature>
<feature type="region of interest" description="Disordered" evidence="5">
    <location>
        <begin position="586"/>
        <end position="613"/>
    </location>
</feature>
<dbReference type="Proteomes" id="UP001205105">
    <property type="component" value="Unassembled WGS sequence"/>
</dbReference>
<sequence length="680" mass="68918">MTDTACQASDAAARHRRRRRHRRPLPPTNPAHLAPQELSTFLARAAAFTAGGPLHYCVLHSGEPPAADATRHLLRAGVRPDQHRDALGRSALHLCSLVGDAHTAELLLGDGANAALPDAGGFTPLHACFSPAAPQQALQEARSLSDSLAQQATATPAPTAATRPDRLAVAELLLAHLAGGQVDLATAAEQATPLMLAAAAGNSQAVALLLSEGAARDQTDCRGRTALMLAASAGCTEAMQLLLRPSSGGAEPPRPKAAVDVRSAEDERTALCYAVEARQPAAAELLLAAQARLDLVPKPLLEQLKLEAALDDARAARSKADAAADASACTLKVAAAERDAARSTAADAERSAAAACQQAEAAQADCAALQRKLHAAEAAAAQLRQEAAGMRTQQAADAQRAAELQSALESAEAQKAAAERSLEAQAAKLELQAWEAAAAAGREQQRLQGEIEVLRRRAERQQQECARLAAALDKELRRGFWARLFGGGRARVAPEQAAWGSGAQEEAEAEVAATPPAAGNSWGSPRNQALLDVPGGTSPTDDAAAAGASGTALELLDMPGCAGADAEQGYPAFEEQLEQALADEASAVADEPPAGSEVLGRGGAAAKGGPASAPAMLPEDGAAAVSLKAQGATPGAAGAGAEAGGSMGAGGADAAAGGRESSSIPAFRPGSLEAAIRALL</sequence>
<feature type="compositionally biased region" description="Gly residues" evidence="5">
    <location>
        <begin position="637"/>
        <end position="651"/>
    </location>
</feature>
<feature type="region of interest" description="Disordered" evidence="5">
    <location>
        <begin position="139"/>
        <end position="162"/>
    </location>
</feature>
<keyword evidence="7" id="KW-1185">Reference proteome</keyword>
<dbReference type="PROSITE" id="PS50297">
    <property type="entry name" value="ANK_REP_REGION"/>
    <property type="match status" value="2"/>
</dbReference>
<feature type="compositionally biased region" description="Low complexity" evidence="5">
    <location>
        <begin position="535"/>
        <end position="548"/>
    </location>
</feature>
<feature type="region of interest" description="Disordered" evidence="5">
    <location>
        <begin position="496"/>
        <end position="548"/>
    </location>
</feature>
<evidence type="ECO:0000256" key="3">
    <source>
        <dbReference type="PROSITE-ProRule" id="PRU00023"/>
    </source>
</evidence>
<dbReference type="Pfam" id="PF12796">
    <property type="entry name" value="Ank_2"/>
    <property type="match status" value="1"/>
</dbReference>
<feature type="compositionally biased region" description="Low complexity" evidence="5">
    <location>
        <begin position="496"/>
        <end position="518"/>
    </location>
</feature>
<dbReference type="PANTHER" id="PTHR24166">
    <property type="entry name" value="ROLLING PEBBLES, ISOFORM B"/>
    <property type="match status" value="1"/>
</dbReference>
<evidence type="ECO:0000256" key="4">
    <source>
        <dbReference type="SAM" id="Coils"/>
    </source>
</evidence>